<keyword evidence="3" id="KW-1185">Reference proteome</keyword>
<gene>
    <name evidence="2" type="ORF">ACE1CC_19545</name>
</gene>
<comment type="caution">
    <text evidence="2">The sequence shown here is derived from an EMBL/GenBank/DDBJ whole genome shotgun (WGS) entry which is preliminary data.</text>
</comment>
<feature type="transmembrane region" description="Helical" evidence="1">
    <location>
        <begin position="7"/>
        <end position="25"/>
    </location>
</feature>
<feature type="transmembrane region" description="Helical" evidence="1">
    <location>
        <begin position="67"/>
        <end position="87"/>
    </location>
</feature>
<dbReference type="Proteomes" id="UP001576774">
    <property type="component" value="Unassembled WGS sequence"/>
</dbReference>
<protein>
    <recommendedName>
        <fullName evidence="4">Urease accessory protein UreH-like transmembrane domain-containing protein</fullName>
    </recommendedName>
</protein>
<keyword evidence="1" id="KW-0812">Transmembrane</keyword>
<name>A0ABV4X8D6_9CYAN</name>
<feature type="transmembrane region" description="Helical" evidence="1">
    <location>
        <begin position="31"/>
        <end position="55"/>
    </location>
</feature>
<reference evidence="2 3" key="1">
    <citation type="submission" date="2024-09" db="EMBL/GenBank/DDBJ databases">
        <title>Floridaenema gen nov. (Aerosakkonemataceae, Aerosakkonematales ord. nov., Cyanobacteria) from benthic tropical and subtropical fresh waters, with the description of four new species.</title>
        <authorList>
            <person name="Moretto J.A."/>
            <person name="Berthold D.E."/>
            <person name="Lefler F.W."/>
            <person name="Huang I.-S."/>
            <person name="Laughinghouse H. IV."/>
        </authorList>
    </citation>
    <scope>NUCLEOTIDE SEQUENCE [LARGE SCALE GENOMIC DNA]</scope>
    <source>
        <strain evidence="2 3">BLCC-F46</strain>
    </source>
</reference>
<dbReference type="EMBL" id="JBHFNQ010000146">
    <property type="protein sequence ID" value="MFB2879053.1"/>
    <property type="molecule type" value="Genomic_DNA"/>
</dbReference>
<keyword evidence="1" id="KW-0472">Membrane</keyword>
<proteinExistence type="predicted"/>
<organism evidence="2 3">
    <name type="scientific">Floridaenema aerugineum BLCC-F46</name>
    <dbReference type="NCBI Taxonomy" id="3153654"/>
    <lineage>
        <taxon>Bacteria</taxon>
        <taxon>Bacillati</taxon>
        <taxon>Cyanobacteriota</taxon>
        <taxon>Cyanophyceae</taxon>
        <taxon>Oscillatoriophycideae</taxon>
        <taxon>Aerosakkonematales</taxon>
        <taxon>Aerosakkonemataceae</taxon>
        <taxon>Floridanema</taxon>
        <taxon>Floridanema aerugineum</taxon>
    </lineage>
</organism>
<dbReference type="RefSeq" id="WP_413272104.1">
    <property type="nucleotide sequence ID" value="NZ_JBHFNQ010000146.1"/>
</dbReference>
<evidence type="ECO:0000313" key="3">
    <source>
        <dbReference type="Proteomes" id="UP001576774"/>
    </source>
</evidence>
<evidence type="ECO:0008006" key="4">
    <source>
        <dbReference type="Google" id="ProtNLM"/>
    </source>
</evidence>
<sequence>MTFGTIFCLNLISSPLILGSLNAFGILWSGILWMIAGFIAGVLAAIPICAIVLSSSNFSEQQAQERVIRTAAFVVGVITLIGLLFGASQEYDKQQQSRYRSDIFILPRYQISKVMPIEFRNKSSS</sequence>
<accession>A0ABV4X8D6</accession>
<keyword evidence="1" id="KW-1133">Transmembrane helix</keyword>
<evidence type="ECO:0000313" key="2">
    <source>
        <dbReference type="EMBL" id="MFB2879053.1"/>
    </source>
</evidence>
<evidence type="ECO:0000256" key="1">
    <source>
        <dbReference type="SAM" id="Phobius"/>
    </source>
</evidence>